<reference evidence="1 2" key="1">
    <citation type="journal article" date="2014" name="Nature">
        <title>Sequential evolution of bacterial morphology by co-option of a developmental regulator.</title>
        <authorList>
            <person name="Jiang C."/>
            <person name="Brown P.J."/>
            <person name="Ducret A."/>
            <person name="Brun Y.V."/>
        </authorList>
    </citation>
    <scope>NUCLEOTIDE SEQUENCE [LARGE SCALE GENOMIC DNA]</scope>
    <source>
        <strain evidence="1 2">DSM 16100</strain>
    </source>
</reference>
<accession>V4R8R1</accession>
<protein>
    <submittedName>
        <fullName evidence="1">Uncharacterized protein</fullName>
    </submittedName>
</protein>
<evidence type="ECO:0000313" key="1">
    <source>
        <dbReference type="EMBL" id="ESQ87823.1"/>
    </source>
</evidence>
<keyword evidence="2" id="KW-1185">Reference proteome</keyword>
<dbReference type="EMBL" id="AWGB01000041">
    <property type="protein sequence ID" value="ESQ87823.1"/>
    <property type="molecule type" value="Genomic_DNA"/>
</dbReference>
<dbReference type="Proteomes" id="UP000017837">
    <property type="component" value="Unassembled WGS sequence"/>
</dbReference>
<comment type="caution">
    <text evidence="1">The sequence shown here is derived from an EMBL/GenBank/DDBJ whole genome shotgun (WGS) entry which is preliminary data.</text>
</comment>
<gene>
    <name evidence="1" type="ORF">ABENE_16860</name>
</gene>
<name>V4R8R1_9CAUL</name>
<proteinExistence type="predicted"/>
<dbReference type="AlphaFoldDB" id="V4R8R1"/>
<sequence length="44" mass="5376">MAAPKIKNGYIFFEIRDFTKMKRKKLNKKKINDNVVQRIYPYII</sequence>
<evidence type="ECO:0000313" key="2">
    <source>
        <dbReference type="Proteomes" id="UP000017837"/>
    </source>
</evidence>
<organism evidence="1 2">
    <name type="scientific">Asticcacaulis benevestitus DSM 16100 = ATCC BAA-896</name>
    <dbReference type="NCBI Taxonomy" id="1121022"/>
    <lineage>
        <taxon>Bacteria</taxon>
        <taxon>Pseudomonadati</taxon>
        <taxon>Pseudomonadota</taxon>
        <taxon>Alphaproteobacteria</taxon>
        <taxon>Caulobacterales</taxon>
        <taxon>Caulobacteraceae</taxon>
        <taxon>Asticcacaulis</taxon>
    </lineage>
</organism>